<feature type="non-terminal residue" evidence="1">
    <location>
        <position position="1"/>
    </location>
</feature>
<name>A0A382VQ44_9ZZZZ</name>
<reference evidence="1" key="1">
    <citation type="submission" date="2018-05" db="EMBL/GenBank/DDBJ databases">
        <authorList>
            <person name="Lanie J.A."/>
            <person name="Ng W.-L."/>
            <person name="Kazmierczak K.M."/>
            <person name="Andrzejewski T.M."/>
            <person name="Davidsen T.M."/>
            <person name="Wayne K.J."/>
            <person name="Tettelin H."/>
            <person name="Glass J.I."/>
            <person name="Rusch D."/>
            <person name="Podicherti R."/>
            <person name="Tsui H.-C.T."/>
            <person name="Winkler M.E."/>
        </authorList>
    </citation>
    <scope>NUCLEOTIDE SEQUENCE</scope>
</reference>
<feature type="non-terminal residue" evidence="1">
    <location>
        <position position="46"/>
    </location>
</feature>
<proteinExistence type="predicted"/>
<accession>A0A382VQ44</accession>
<protein>
    <submittedName>
        <fullName evidence="1">Uncharacterized protein</fullName>
    </submittedName>
</protein>
<evidence type="ECO:0000313" key="1">
    <source>
        <dbReference type="EMBL" id="SVD48637.1"/>
    </source>
</evidence>
<dbReference type="EMBL" id="UINC01153743">
    <property type="protein sequence ID" value="SVD48637.1"/>
    <property type="molecule type" value="Genomic_DNA"/>
</dbReference>
<dbReference type="AlphaFoldDB" id="A0A382VQ44"/>
<gene>
    <name evidence="1" type="ORF">METZ01_LOCUS401491</name>
</gene>
<organism evidence="1">
    <name type="scientific">marine metagenome</name>
    <dbReference type="NCBI Taxonomy" id="408172"/>
    <lineage>
        <taxon>unclassified sequences</taxon>
        <taxon>metagenomes</taxon>
        <taxon>ecological metagenomes</taxon>
    </lineage>
</organism>
<sequence length="46" mass="5006">LNLVKGLHKPVYLTAPENNSDTLYIVEQHGVVQSFINGEVASSPLL</sequence>